<gene>
    <name evidence="1" type="ORF">EH105704_05_00180</name>
</gene>
<proteinExistence type="predicted"/>
<dbReference type="GeneID" id="92828602"/>
<keyword evidence="2" id="KW-1185">Reference proteome</keyword>
<dbReference type="Proteomes" id="UP000010297">
    <property type="component" value="Unassembled WGS sequence"/>
</dbReference>
<reference evidence="1 2" key="1">
    <citation type="submission" date="2012-02" db="EMBL/GenBank/DDBJ databases">
        <title>Whole genome shotgun sequence of Escherichia hermannii NBRC 105704.</title>
        <authorList>
            <person name="Yoshida I."/>
            <person name="Hosoyama A."/>
            <person name="Tsuchikane K."/>
            <person name="Katsumata H."/>
            <person name="Yamazaki S."/>
            <person name="Fujita N."/>
        </authorList>
    </citation>
    <scope>NUCLEOTIDE SEQUENCE [LARGE SCALE GENOMIC DNA]</scope>
    <source>
        <strain evidence="1 2">NBRC 105704</strain>
    </source>
</reference>
<organism evidence="1 2">
    <name type="scientific">Atlantibacter hermannii NBRC 105704</name>
    <dbReference type="NCBI Taxonomy" id="1115512"/>
    <lineage>
        <taxon>Bacteria</taxon>
        <taxon>Pseudomonadati</taxon>
        <taxon>Pseudomonadota</taxon>
        <taxon>Gammaproteobacteria</taxon>
        <taxon>Enterobacterales</taxon>
        <taxon>Enterobacteriaceae</taxon>
        <taxon>Atlantibacter</taxon>
    </lineage>
</organism>
<dbReference type="EMBL" id="BAFF01000005">
    <property type="protein sequence ID" value="GAB52012.1"/>
    <property type="molecule type" value="Genomic_DNA"/>
</dbReference>
<evidence type="ECO:0000313" key="1">
    <source>
        <dbReference type="EMBL" id="GAB52012.1"/>
    </source>
</evidence>
<dbReference type="AlphaFoldDB" id="H5V204"/>
<protein>
    <submittedName>
        <fullName evidence="1">Uncharacterized protein</fullName>
    </submittedName>
</protein>
<dbReference type="RefSeq" id="WP_002435589.1">
    <property type="nucleotide sequence ID" value="NZ_BAFF01000005.1"/>
</dbReference>
<evidence type="ECO:0000313" key="2">
    <source>
        <dbReference type="Proteomes" id="UP000010297"/>
    </source>
</evidence>
<sequence length="185" mass="21669">MNFNLRIQDGKRFYNDCMNYYYIGTSNTQSIERLSYLSPLTIYGDNFKGLKSSIRAEYKKEHAPQLQMTGALRKRFTLIEQKISELMDHDETIYRVFFHYNSQMRSPMVIVCLGVRTGNIGGIEEGRVIVSGVDTIIEQDHFFHGSRCDYYQGEWNYITSKSGKFFININCAKREYEKPLAYRGK</sequence>
<comment type="caution">
    <text evidence="1">The sequence shown here is derived from an EMBL/GenBank/DDBJ whole genome shotgun (WGS) entry which is preliminary data.</text>
</comment>
<accession>H5V204</accession>
<name>H5V204_ATLHE</name>